<evidence type="ECO:0000313" key="6">
    <source>
        <dbReference type="Proteomes" id="UP000320672"/>
    </source>
</evidence>
<keyword evidence="3" id="KW-0378">Hydrolase</keyword>
<dbReference type="EMBL" id="CP036262">
    <property type="protein sequence ID" value="QDS94504.1"/>
    <property type="molecule type" value="Genomic_DNA"/>
</dbReference>
<dbReference type="InterPro" id="IPR012548">
    <property type="entry name" value="MATCAP"/>
</dbReference>
<reference evidence="5 6" key="1">
    <citation type="submission" date="2019-02" db="EMBL/GenBank/DDBJ databases">
        <title>Deep-cultivation of Planctomycetes and their phenomic and genomic characterization uncovers novel biology.</title>
        <authorList>
            <person name="Wiegand S."/>
            <person name="Jogler M."/>
            <person name="Boedeker C."/>
            <person name="Pinto D."/>
            <person name="Vollmers J."/>
            <person name="Rivas-Marin E."/>
            <person name="Kohn T."/>
            <person name="Peeters S.H."/>
            <person name="Heuer A."/>
            <person name="Rast P."/>
            <person name="Oberbeckmann S."/>
            <person name="Bunk B."/>
            <person name="Jeske O."/>
            <person name="Meyerdierks A."/>
            <person name="Storesund J.E."/>
            <person name="Kallscheuer N."/>
            <person name="Luecker S."/>
            <person name="Lage O.M."/>
            <person name="Pohl T."/>
            <person name="Merkel B.J."/>
            <person name="Hornburger P."/>
            <person name="Mueller R.-W."/>
            <person name="Bruemmer F."/>
            <person name="Labrenz M."/>
            <person name="Spormann A.M."/>
            <person name="Op den Camp H."/>
            <person name="Overmann J."/>
            <person name="Amann R."/>
            <person name="Jetten M.S.M."/>
            <person name="Mascher T."/>
            <person name="Medema M.H."/>
            <person name="Devos D.P."/>
            <person name="Kaster A.-K."/>
            <person name="Ovreas L."/>
            <person name="Rohde M."/>
            <person name="Galperin M.Y."/>
            <person name="Jogler C."/>
        </authorList>
    </citation>
    <scope>NUCLEOTIDE SEQUENCE [LARGE SCALE GENOMIC DNA]</scope>
    <source>
        <strain evidence="5 6">FF011L</strain>
    </source>
</reference>
<gene>
    <name evidence="5" type="ORF">FF011L_32830</name>
</gene>
<evidence type="ECO:0000256" key="1">
    <source>
        <dbReference type="ARBA" id="ARBA00001947"/>
    </source>
</evidence>
<proteinExistence type="predicted"/>
<dbReference type="AlphaFoldDB" id="A0A517MHZ6"/>
<dbReference type="OrthoDB" id="9785840at2"/>
<dbReference type="GO" id="GO:0008237">
    <property type="term" value="F:metallopeptidase activity"/>
    <property type="evidence" value="ECO:0007669"/>
    <property type="project" value="UniProtKB-KW"/>
</dbReference>
<evidence type="ECO:0000256" key="3">
    <source>
        <dbReference type="ARBA" id="ARBA00022801"/>
    </source>
</evidence>
<dbReference type="PANTHER" id="PTHR31817:SF0">
    <property type="entry name" value="CHROMOSOME UNDETERMINED SCAFFOLD_67, WHOLE GENOME SHOTGUN SEQUENCE"/>
    <property type="match status" value="1"/>
</dbReference>
<evidence type="ECO:0008006" key="7">
    <source>
        <dbReference type="Google" id="ProtNLM"/>
    </source>
</evidence>
<accession>A0A517MHZ6</accession>
<dbReference type="SMART" id="SM01154">
    <property type="entry name" value="DUF1704"/>
    <property type="match status" value="1"/>
</dbReference>
<dbReference type="Pfam" id="PF08014">
    <property type="entry name" value="MATCAP"/>
    <property type="match status" value="1"/>
</dbReference>
<comment type="cofactor">
    <cofactor evidence="1">
        <name>Zn(2+)</name>
        <dbReference type="ChEBI" id="CHEBI:29105"/>
    </cofactor>
</comment>
<name>A0A517MHZ6_9BACT</name>
<keyword evidence="4" id="KW-0482">Metalloprotease</keyword>
<sequence>MVEITSAYKSTADASCERLAKNQRVRRNVPNGGRLRMDRQLPFLCVFRSGADSAAAGTDLNHQLVTTEAAYLFASGEPSHDEGLTYLVDQIRGAMQEHFGLFLLIEVTVDDTLAFDFQISSVDESFLPSTLDVMEKELSAIQVGDRPARVDRSTKCETILSRGLSSDSSGTTHCSICLRVRPFYLDGDSGKVFPLVLQRLRQQLARAYRRAVAEFTSGDEKPSDTHHQTFGPSALVKAARVVDKQLCDVSDSFDYLLQVTPTNADRIRDHYCKDADNELLPLQYRHLPYHPNLLKRRLFSIEIERVEDPTLAFLFWEKQDEIDRQLTSLRDLHLPETTIGDHPQYSNFLSSSLQLYGGPEDPLVELATAILERSKKGARASTGLCGKEDVTATECVNATQLAAAAREEIRYYQKQMCEFSPSVEISKTIASGIMVSKDRLLISDSINISAARVGPLLHHEIGTHLLTYFNGRCQPFRQLSAGLAGYDELQEGLAVLAEYLVGGLTVSRLRTLAARVIATDLLVSGTPFAKVVDTLNERYGFKNRSAFNTTLRVFRGGGLTKDVIYLRGLRNLLEYLAAGHDIEPLYVGKIGLQHIPYIQELRRRGIITPPKLLPRFWDDPKCRERLEAVRGKSVLNLTDTD</sequence>
<protein>
    <recommendedName>
        <fullName evidence="7">Flavohemoglobin expression-modulating QEGLA motif protein</fullName>
    </recommendedName>
</protein>
<evidence type="ECO:0000256" key="2">
    <source>
        <dbReference type="ARBA" id="ARBA00022670"/>
    </source>
</evidence>
<dbReference type="KEGG" id="rml:FF011L_32830"/>
<dbReference type="PANTHER" id="PTHR31817">
    <property type="match status" value="1"/>
</dbReference>
<dbReference type="Proteomes" id="UP000320672">
    <property type="component" value="Chromosome"/>
</dbReference>
<evidence type="ECO:0000256" key="4">
    <source>
        <dbReference type="ARBA" id="ARBA00023049"/>
    </source>
</evidence>
<dbReference type="GO" id="GO:0080164">
    <property type="term" value="P:regulation of nitric oxide metabolic process"/>
    <property type="evidence" value="ECO:0007669"/>
    <property type="project" value="TreeGrafter"/>
</dbReference>
<evidence type="ECO:0000313" key="5">
    <source>
        <dbReference type="EMBL" id="QDS94504.1"/>
    </source>
</evidence>
<keyword evidence="2" id="KW-0645">Protease</keyword>
<organism evidence="5 6">
    <name type="scientific">Roseimaritima multifibrata</name>
    <dbReference type="NCBI Taxonomy" id="1930274"/>
    <lineage>
        <taxon>Bacteria</taxon>
        <taxon>Pseudomonadati</taxon>
        <taxon>Planctomycetota</taxon>
        <taxon>Planctomycetia</taxon>
        <taxon>Pirellulales</taxon>
        <taxon>Pirellulaceae</taxon>
        <taxon>Roseimaritima</taxon>
    </lineage>
</organism>
<keyword evidence="6" id="KW-1185">Reference proteome</keyword>
<dbReference type="GO" id="GO:0006508">
    <property type="term" value="P:proteolysis"/>
    <property type="evidence" value="ECO:0007669"/>
    <property type="project" value="UniProtKB-KW"/>
</dbReference>